<keyword evidence="6" id="KW-0548">Nucleotidyltransferase</keyword>
<dbReference type="GO" id="GO:0005737">
    <property type="term" value="C:cytoplasm"/>
    <property type="evidence" value="ECO:0007669"/>
    <property type="project" value="UniProtKB-SubCell"/>
</dbReference>
<dbReference type="InterPro" id="IPR004013">
    <property type="entry name" value="PHP_dom"/>
</dbReference>
<dbReference type="InterPro" id="IPR041931">
    <property type="entry name" value="DNA_pol3_alpha_thumb_dom"/>
</dbReference>
<comment type="similarity">
    <text evidence="2">Belongs to the DNA polymerase type-C family. DnaE subfamily.</text>
</comment>
<comment type="catalytic activity">
    <reaction evidence="11">
        <text>DNA(n) + a 2'-deoxyribonucleoside 5'-triphosphate = DNA(n+1) + diphosphate</text>
        <dbReference type="Rhea" id="RHEA:22508"/>
        <dbReference type="Rhea" id="RHEA-COMP:17339"/>
        <dbReference type="Rhea" id="RHEA-COMP:17340"/>
        <dbReference type="ChEBI" id="CHEBI:33019"/>
        <dbReference type="ChEBI" id="CHEBI:61560"/>
        <dbReference type="ChEBI" id="CHEBI:173112"/>
        <dbReference type="EC" id="2.7.7.7"/>
    </reaction>
</comment>
<dbReference type="Pfam" id="PF07733">
    <property type="entry name" value="DNA_pol3_alpha"/>
    <property type="match status" value="1"/>
</dbReference>
<dbReference type="AlphaFoldDB" id="A0A081BHB1"/>
<dbReference type="GO" id="GO:0003676">
    <property type="term" value="F:nucleic acid binding"/>
    <property type="evidence" value="ECO:0007669"/>
    <property type="project" value="InterPro"/>
</dbReference>
<dbReference type="InterPro" id="IPR003141">
    <property type="entry name" value="Pol/His_phosphatase_N"/>
</dbReference>
<reference evidence="13" key="1">
    <citation type="journal article" date="2014" name="Genome Announc.">
        <title>Draft Genome Sequence of Lactobacillus oryzae Strain SG293T.</title>
        <authorList>
            <person name="Tanizawa Y."/>
            <person name="Fujisawa T."/>
            <person name="Mochizuki T."/>
            <person name="Kaminuma E."/>
            <person name="Nakamura Y."/>
            <person name="Tohno M."/>
        </authorList>
    </citation>
    <scope>NUCLEOTIDE SEQUENCE [LARGE SCALE GENOMIC DNA]</scope>
    <source>
        <strain evidence="13">SG293</strain>
    </source>
</reference>
<evidence type="ECO:0000256" key="7">
    <source>
        <dbReference type="ARBA" id="ARBA00022705"/>
    </source>
</evidence>
<dbReference type="Gene3D" id="1.10.150.870">
    <property type="match status" value="1"/>
</dbReference>
<keyword evidence="7" id="KW-0235">DNA replication</keyword>
<dbReference type="OrthoDB" id="9803237at2"/>
<dbReference type="GO" id="GO:0006260">
    <property type="term" value="P:DNA replication"/>
    <property type="evidence" value="ECO:0007669"/>
    <property type="project" value="UniProtKB-KW"/>
</dbReference>
<comment type="subunit">
    <text evidence="10">DNA polymerase III contains a core (composed of alpha, epsilon and theta chains) that associates with a tau subunit. This core dimerizes to form the POLIII' complex. PolIII' associates with the gamma complex (composed of gamma, delta, delta', psi and chi chains) and with the beta chain to form the complete DNA polymerase III complex.</text>
</comment>
<dbReference type="Pfam" id="PF14579">
    <property type="entry name" value="HHH_6"/>
    <property type="match status" value="1"/>
</dbReference>
<dbReference type="CDD" id="cd04485">
    <property type="entry name" value="DnaE_OBF"/>
    <property type="match status" value="1"/>
</dbReference>
<comment type="function">
    <text evidence="9">DNA polymerase III is a complex, multichain enzyme responsible for most of the replicative synthesis in bacteria. This DNA polymerase also exhibits 3' to 5' exonuclease activity. The alpha chain is the DNA polymerase.</text>
</comment>
<protein>
    <recommendedName>
        <fullName evidence="4">DNA polymerase III subunit alpha</fullName>
        <ecNumber evidence="3">2.7.7.7</ecNumber>
    </recommendedName>
</protein>
<dbReference type="InterPro" id="IPR016195">
    <property type="entry name" value="Pol/histidinol_Pase-like"/>
</dbReference>
<dbReference type="InterPro" id="IPR004805">
    <property type="entry name" value="DnaE2/DnaE/PolC"/>
</dbReference>
<dbReference type="GO" id="GO:0008408">
    <property type="term" value="F:3'-5' exonuclease activity"/>
    <property type="evidence" value="ECO:0007669"/>
    <property type="project" value="InterPro"/>
</dbReference>
<evidence type="ECO:0000313" key="13">
    <source>
        <dbReference type="EMBL" id="GAK47429.1"/>
    </source>
</evidence>
<evidence type="ECO:0000256" key="1">
    <source>
        <dbReference type="ARBA" id="ARBA00004496"/>
    </source>
</evidence>
<dbReference type="Pfam" id="PF01336">
    <property type="entry name" value="tRNA_anti-codon"/>
    <property type="match status" value="1"/>
</dbReference>
<evidence type="ECO:0000313" key="14">
    <source>
        <dbReference type="Proteomes" id="UP000028700"/>
    </source>
</evidence>
<dbReference type="Gene3D" id="3.20.20.140">
    <property type="entry name" value="Metal-dependent hydrolases"/>
    <property type="match status" value="1"/>
</dbReference>
<dbReference type="InterPro" id="IPR029460">
    <property type="entry name" value="DNAPol_HHH"/>
</dbReference>
<dbReference type="InterPro" id="IPR040982">
    <property type="entry name" value="DNA_pol3_finger"/>
</dbReference>
<dbReference type="SMART" id="SM00481">
    <property type="entry name" value="POLIIIAc"/>
    <property type="match status" value="1"/>
</dbReference>
<dbReference type="RefSeq" id="WP_034526723.1">
    <property type="nucleotide sequence ID" value="NZ_BBJM01000006.1"/>
</dbReference>
<organism evidence="13 14">
    <name type="scientific">Secundilactobacillus oryzae JCM 18671</name>
    <dbReference type="NCBI Taxonomy" id="1291743"/>
    <lineage>
        <taxon>Bacteria</taxon>
        <taxon>Bacillati</taxon>
        <taxon>Bacillota</taxon>
        <taxon>Bacilli</taxon>
        <taxon>Lactobacillales</taxon>
        <taxon>Lactobacillaceae</taxon>
        <taxon>Secundilactobacillus</taxon>
    </lineage>
</organism>
<evidence type="ECO:0000256" key="9">
    <source>
        <dbReference type="ARBA" id="ARBA00025611"/>
    </source>
</evidence>
<accession>A0A081BHB1</accession>
<dbReference type="GO" id="GO:0003887">
    <property type="term" value="F:DNA-directed DNA polymerase activity"/>
    <property type="evidence" value="ECO:0007669"/>
    <property type="project" value="UniProtKB-KW"/>
</dbReference>
<evidence type="ECO:0000256" key="6">
    <source>
        <dbReference type="ARBA" id="ARBA00022695"/>
    </source>
</evidence>
<evidence type="ECO:0000256" key="5">
    <source>
        <dbReference type="ARBA" id="ARBA00022679"/>
    </source>
</evidence>
<evidence type="ECO:0000256" key="4">
    <source>
        <dbReference type="ARBA" id="ARBA00019114"/>
    </source>
</evidence>
<feature type="domain" description="Polymerase/histidinol phosphatase N-terminal" evidence="12">
    <location>
        <begin position="4"/>
        <end position="71"/>
    </location>
</feature>
<dbReference type="PANTHER" id="PTHR32294">
    <property type="entry name" value="DNA POLYMERASE III SUBUNIT ALPHA"/>
    <property type="match status" value="1"/>
</dbReference>
<keyword evidence="14" id="KW-1185">Reference proteome</keyword>
<dbReference type="SUPFAM" id="SSF89550">
    <property type="entry name" value="PHP domain-like"/>
    <property type="match status" value="1"/>
</dbReference>
<dbReference type="InterPro" id="IPR004365">
    <property type="entry name" value="NA-bd_OB_tRNA"/>
</dbReference>
<dbReference type="InterPro" id="IPR011708">
    <property type="entry name" value="DNA_pol3_alpha_NTPase_dom"/>
</dbReference>
<dbReference type="NCBIfam" id="NF004226">
    <property type="entry name" value="PRK05673.1"/>
    <property type="match status" value="1"/>
</dbReference>
<dbReference type="PANTHER" id="PTHR32294:SF0">
    <property type="entry name" value="DNA POLYMERASE III SUBUNIT ALPHA"/>
    <property type="match status" value="1"/>
</dbReference>
<dbReference type="Proteomes" id="UP000028700">
    <property type="component" value="Unassembled WGS sequence"/>
</dbReference>
<dbReference type="EMBL" id="BBJM01000006">
    <property type="protein sequence ID" value="GAK47429.1"/>
    <property type="molecule type" value="Genomic_DNA"/>
</dbReference>
<evidence type="ECO:0000256" key="10">
    <source>
        <dbReference type="ARBA" id="ARBA00026073"/>
    </source>
</evidence>
<dbReference type="Gene3D" id="1.10.10.1600">
    <property type="entry name" value="Bacterial DNA polymerase III alpha subunit, thumb domain"/>
    <property type="match status" value="1"/>
</dbReference>
<proteinExistence type="inferred from homology"/>
<gene>
    <name evidence="13" type="primary">dnaE</name>
    <name evidence="13" type="ORF">LOSG293_060330</name>
</gene>
<dbReference type="Pfam" id="PF17657">
    <property type="entry name" value="DNA_pol3_finger"/>
    <property type="match status" value="1"/>
</dbReference>
<evidence type="ECO:0000256" key="3">
    <source>
        <dbReference type="ARBA" id="ARBA00012417"/>
    </source>
</evidence>
<dbReference type="STRING" id="1291743.LOSG293_060330"/>
<keyword evidence="8" id="KW-0239">DNA-directed DNA polymerase</keyword>
<comment type="subcellular location">
    <subcellularLocation>
        <location evidence="1">Cytoplasm</location>
    </subcellularLocation>
</comment>
<evidence type="ECO:0000256" key="8">
    <source>
        <dbReference type="ARBA" id="ARBA00022932"/>
    </source>
</evidence>
<dbReference type="Gene3D" id="2.40.50.140">
    <property type="entry name" value="Nucleic acid-binding proteins"/>
    <property type="match status" value="1"/>
</dbReference>
<dbReference type="CDD" id="cd07431">
    <property type="entry name" value="PHP_PolIIIA"/>
    <property type="match status" value="1"/>
</dbReference>
<evidence type="ECO:0000259" key="12">
    <source>
        <dbReference type="SMART" id="SM00481"/>
    </source>
</evidence>
<sequence>MSFVPLQVISTFSLLQSTTTIDQLVSTAKARGYQAIALTDNQVMYGAVDFYNACLKNGIKPLIGLRLTLQGSLNFDKTYSTILIAKTNVGYQNLMKLTTLKNTIGDTLTFKQIAPYLTGLFYIMPNDSELNDLVMNRNTEQIDQLITEIKAVIDTDSLYAGVDVTDSLAYRDLLAKIAADYRIQLVALPRVNYLDATDHFSIEVLRAIKDGETISNIGQLTQKNGEHWLKPAAEFESAFVEANLREAAQNTSKIAEASNVTLKFQQPRLPKFQTSNGTSSQAFLLEQCQIGLKKRLADRPHQHKTADYEQRLSRELGVINKMGFDDYFLIIWDVIRHAHETGVTTGPGRGSAAGSLVAYVLNITDVDPLEYDLLFERFLNEERAQMPDIDLDIPDNRREEILEYVHQKYGHQKVAQIITFGTLAAKQAIRDVGRVFGLSTTELAEWSRAIPSVLHVSLKEALNQSQKLKNLISDSEVNKTLFETASKLEGLPRHYSTHAAGIVLSDEPLVDLVPLQSGSETMMMTQYAKDIVERVGLLKMDFLGLRNLGIMADALQTIKRQGYPAFNVQNVDLSDSATLAAFAKGDTNGVFQFESNGIKGVLKRLKPDSFELVAAVNALYRPGPMDNIDNFIKRKNGQEPVTYPDDSLKPILANTYGIIVYQEQVMQVASKMAGFSLGEADLLRRAMSKKKKATMDAMKEKFMAGAAKLGYSSAVAEKTFDYIDRFANYGFNRSHAVAYSKMAFEMAYLKVHYQTAFYAALLNSVMNNPAKTKVYLMEAKQHEVQVVSPDINQSSAYYQAKDDQIRFGLASIKGVRRDFLRDLLEERREKGRFNSFYEFLMRIGSKWQKQELIENLIYAGVFDSLGANRAELINALPEFLSSVELSGGSLELFEELAPKVRPLPDLSLSEKLDKEEQVLGAYLSGHPVEEYRDLAKALNVTAVSDLFLNKPCTILVYVKRVKVIRTKRGDQMAFVTGEDLTGEISITIFPNTYRNLADWLTKEQVIVVRGKVEKQREIQIVADQVQLASEVQLPSQSVTKPAEKKSTSRWFIRMDEVHDNQEVRDEMIAILRQFPGSIPVILYRPVTEEKQLLNQKLWLSDASDLKDQLVTLLGANNVVLQEK</sequence>
<evidence type="ECO:0000256" key="11">
    <source>
        <dbReference type="ARBA" id="ARBA00049244"/>
    </source>
</evidence>
<name>A0A081BHB1_9LACO</name>
<dbReference type="EC" id="2.7.7.7" evidence="3"/>
<keyword evidence="5" id="KW-0808">Transferase</keyword>
<dbReference type="eggNOG" id="COG0587">
    <property type="taxonomic scope" value="Bacteria"/>
</dbReference>
<evidence type="ECO:0000256" key="2">
    <source>
        <dbReference type="ARBA" id="ARBA00009496"/>
    </source>
</evidence>
<dbReference type="InterPro" id="IPR012340">
    <property type="entry name" value="NA-bd_OB-fold"/>
</dbReference>
<dbReference type="NCBIfam" id="TIGR00594">
    <property type="entry name" value="polc"/>
    <property type="match status" value="1"/>
</dbReference>
<dbReference type="Pfam" id="PF02811">
    <property type="entry name" value="PHP"/>
    <property type="match status" value="1"/>
</dbReference>
<comment type="caution">
    <text evidence="13">The sequence shown here is derived from an EMBL/GenBank/DDBJ whole genome shotgun (WGS) entry which is preliminary data.</text>
</comment>